<dbReference type="InterPro" id="IPR004089">
    <property type="entry name" value="MCPsignal_dom"/>
</dbReference>
<reference evidence="10 11" key="1">
    <citation type="submission" date="2023-10" db="EMBL/GenBank/DDBJ databases">
        <title>Marine bacteria isolated from horseshoe crab.</title>
        <authorList>
            <person name="Cheng T.H."/>
        </authorList>
    </citation>
    <scope>NUCLEOTIDE SEQUENCE [LARGE SCALE GENOMIC DNA]</scope>
    <source>
        <strain evidence="10 11">HSC6</strain>
    </source>
</reference>
<evidence type="ECO:0000256" key="2">
    <source>
        <dbReference type="ARBA" id="ARBA00022519"/>
    </source>
</evidence>
<dbReference type="InterPro" id="IPR004090">
    <property type="entry name" value="Chemotax_Me-accpt_rcpt"/>
</dbReference>
<feature type="domain" description="T-SNARE coiled-coil homology" evidence="8">
    <location>
        <begin position="540"/>
        <end position="602"/>
    </location>
</feature>
<evidence type="ECO:0000256" key="5">
    <source>
        <dbReference type="PROSITE-ProRule" id="PRU00284"/>
    </source>
</evidence>
<evidence type="ECO:0000256" key="3">
    <source>
        <dbReference type="ARBA" id="ARBA00023224"/>
    </source>
</evidence>
<evidence type="ECO:0000256" key="4">
    <source>
        <dbReference type="ARBA" id="ARBA00029447"/>
    </source>
</evidence>
<dbReference type="InterPro" id="IPR000727">
    <property type="entry name" value="T_SNARE_dom"/>
</dbReference>
<dbReference type="CDD" id="cd06225">
    <property type="entry name" value="HAMP"/>
    <property type="match status" value="1"/>
</dbReference>
<dbReference type="Gene3D" id="3.30.450.20">
    <property type="entry name" value="PAS domain"/>
    <property type="match status" value="2"/>
</dbReference>
<keyword evidence="2" id="KW-0997">Cell inner membrane</keyword>
<evidence type="ECO:0000256" key="1">
    <source>
        <dbReference type="ARBA" id="ARBA00004429"/>
    </source>
</evidence>
<comment type="similarity">
    <text evidence="4">Belongs to the methyl-accepting chemotaxis (MCP) protein family.</text>
</comment>
<feature type="domain" description="Methyl-accepting transducer" evidence="7">
    <location>
        <begin position="353"/>
        <end position="589"/>
    </location>
</feature>
<feature type="domain" description="HAMP" evidence="9">
    <location>
        <begin position="294"/>
        <end position="348"/>
    </location>
</feature>
<dbReference type="Gene3D" id="1.10.287.950">
    <property type="entry name" value="Methyl-accepting chemotaxis protein"/>
    <property type="match status" value="1"/>
</dbReference>
<proteinExistence type="inferred from homology"/>
<dbReference type="RefSeq" id="WP_317522737.1">
    <property type="nucleotide sequence ID" value="NZ_JAWJZI010000004.1"/>
</dbReference>
<dbReference type="PROSITE" id="PS50885">
    <property type="entry name" value="HAMP"/>
    <property type="match status" value="1"/>
</dbReference>
<dbReference type="SMART" id="SM00283">
    <property type="entry name" value="MA"/>
    <property type="match status" value="1"/>
</dbReference>
<protein>
    <submittedName>
        <fullName evidence="10">Methyl-accepting chemotaxis protein</fullName>
    </submittedName>
</protein>
<dbReference type="Proteomes" id="UP001186452">
    <property type="component" value="Unassembled WGS sequence"/>
</dbReference>
<dbReference type="SMART" id="SM00304">
    <property type="entry name" value="HAMP"/>
    <property type="match status" value="1"/>
</dbReference>
<keyword evidence="3 5" id="KW-0807">Transducer</keyword>
<keyword evidence="6" id="KW-1133">Transmembrane helix</keyword>
<organism evidence="10 11">
    <name type="scientific">Photobacterium rosenbergii</name>
    <dbReference type="NCBI Taxonomy" id="294936"/>
    <lineage>
        <taxon>Bacteria</taxon>
        <taxon>Pseudomonadati</taxon>
        <taxon>Pseudomonadota</taxon>
        <taxon>Gammaproteobacteria</taxon>
        <taxon>Vibrionales</taxon>
        <taxon>Vibrionaceae</taxon>
        <taxon>Photobacterium</taxon>
    </lineage>
</organism>
<evidence type="ECO:0000313" key="10">
    <source>
        <dbReference type="EMBL" id="MDV5169971.1"/>
    </source>
</evidence>
<keyword evidence="11" id="KW-1185">Reference proteome</keyword>
<dbReference type="PROSITE" id="PS50192">
    <property type="entry name" value="T_SNARE"/>
    <property type="match status" value="1"/>
</dbReference>
<keyword evidence="2" id="KW-1003">Cell membrane</keyword>
<evidence type="ECO:0000313" key="11">
    <source>
        <dbReference type="Proteomes" id="UP001186452"/>
    </source>
</evidence>
<dbReference type="PANTHER" id="PTHR32089">
    <property type="entry name" value="METHYL-ACCEPTING CHEMOTAXIS PROTEIN MCPB"/>
    <property type="match status" value="1"/>
</dbReference>
<accession>A0ABU3ZIK8</accession>
<evidence type="ECO:0000256" key="6">
    <source>
        <dbReference type="SAM" id="Phobius"/>
    </source>
</evidence>
<name>A0ABU3ZIK8_9GAMM</name>
<dbReference type="PANTHER" id="PTHR32089:SF55">
    <property type="entry name" value="METHYL ACCEPTING SENSORY TRANSDUCER WITH CACHE_2 SMALL MOLECULE BINDING DOMAIN"/>
    <property type="match status" value="1"/>
</dbReference>
<feature type="transmembrane region" description="Helical" evidence="6">
    <location>
        <begin position="271"/>
        <end position="297"/>
    </location>
</feature>
<dbReference type="Pfam" id="PF00672">
    <property type="entry name" value="HAMP"/>
    <property type="match status" value="1"/>
</dbReference>
<dbReference type="Pfam" id="PF00015">
    <property type="entry name" value="MCPsignal"/>
    <property type="match status" value="1"/>
</dbReference>
<feature type="transmembrane region" description="Helical" evidence="6">
    <location>
        <begin position="9"/>
        <end position="30"/>
    </location>
</feature>
<dbReference type="PRINTS" id="PR00260">
    <property type="entry name" value="CHEMTRNSDUCR"/>
</dbReference>
<sequence>MFAFGFKRSLYLSVISMLALVLVIINYFTFSSFINNADKDLNSAIRSAINYEVSYVESLIEQNVRSAEQLVASFAQHDYQLNFFDTIEMAQQVSGLTKITLGFDDGRSYVSIPSESFPNGVGSVDSYDPRTRPWYQMGKRSSSTQISDVFFSRENIPLTGVIVPMRNGVLLSDIRLSYLQDAIEQMNVHDGAVSIITDESGLVLASTAEFAQTSSVFQASALASSNHSNRVEIGDQDWFYFSSPLQVLGKKWHFITFVDAELAYQPVYQSMWTLVTISLVIALLSIVALAVLLQVIYRPIISLKSIINDLSAGTGDLTQRLDVTNQDDLGQIAIGINKFIEKLQTMMIEVKAVSDNLSERVTSLRHHSQVSQQVLEQHLVETDSIVTAVEELSNSAGLVAANAKNSENLTNDANELGNQSQQTLQQALVIIESLVSDVESTSQNITDMESETNSIQSIATVIGEIAEQTNLLALNASIEAARAGEQGRGFAVVADEVRALAARTQQSTSEIQSTLFKLNAVSSDVVNAITRTKATCSDMVNETNNVSSQLAKLETSVDKTHELSAQISSSAGEQNIVITNINKNIHHIHAMVGQVQSEMNNQHQESEQIAVINDQLGGALSNFKI</sequence>
<dbReference type="InterPro" id="IPR003660">
    <property type="entry name" value="HAMP_dom"/>
</dbReference>
<comment type="subcellular location">
    <subcellularLocation>
        <location evidence="1">Cell inner membrane</location>
        <topology evidence="1">Multi-pass membrane protein</topology>
    </subcellularLocation>
</comment>
<comment type="caution">
    <text evidence="10">The sequence shown here is derived from an EMBL/GenBank/DDBJ whole genome shotgun (WGS) entry which is preliminary data.</text>
</comment>
<dbReference type="PROSITE" id="PS50111">
    <property type="entry name" value="CHEMOTAXIS_TRANSDUC_2"/>
    <property type="match status" value="1"/>
</dbReference>
<evidence type="ECO:0000259" key="8">
    <source>
        <dbReference type="PROSITE" id="PS50192"/>
    </source>
</evidence>
<dbReference type="SUPFAM" id="SSF58104">
    <property type="entry name" value="Methyl-accepting chemotaxis protein (MCP) signaling domain"/>
    <property type="match status" value="1"/>
</dbReference>
<gene>
    <name evidence="10" type="ORF">R2X38_13290</name>
</gene>
<keyword evidence="6" id="KW-0812">Transmembrane</keyword>
<keyword evidence="6" id="KW-0472">Membrane</keyword>
<evidence type="ECO:0000259" key="7">
    <source>
        <dbReference type="PROSITE" id="PS50111"/>
    </source>
</evidence>
<evidence type="ECO:0000259" key="9">
    <source>
        <dbReference type="PROSITE" id="PS50885"/>
    </source>
</evidence>
<dbReference type="EMBL" id="JAWJZI010000004">
    <property type="protein sequence ID" value="MDV5169971.1"/>
    <property type="molecule type" value="Genomic_DNA"/>
</dbReference>